<feature type="domain" description="Flavin reductase like" evidence="3">
    <location>
        <begin position="13"/>
        <end position="157"/>
    </location>
</feature>
<name>Q0RXI0_RHOJR</name>
<evidence type="ECO:0000313" key="4">
    <source>
        <dbReference type="EMBL" id="ABH00006.1"/>
    </source>
</evidence>
<evidence type="ECO:0000259" key="3">
    <source>
        <dbReference type="SMART" id="SM00903"/>
    </source>
</evidence>
<reference evidence="5" key="1">
    <citation type="journal article" date="2006" name="Proc. Natl. Acad. Sci. U.S.A.">
        <title>The complete genome of Rhodococcus sp. RHA1 provides insights into a catabolic powerhouse.</title>
        <authorList>
            <person name="McLeod M.P."/>
            <person name="Warren R.L."/>
            <person name="Hsiao W.W.L."/>
            <person name="Araki N."/>
            <person name="Myhre M."/>
            <person name="Fernandes C."/>
            <person name="Miyazawa D."/>
            <person name="Wong W."/>
            <person name="Lillquist A.L."/>
            <person name="Wang D."/>
            <person name="Dosanjh M."/>
            <person name="Hara H."/>
            <person name="Petrescu A."/>
            <person name="Morin R.D."/>
            <person name="Yang G."/>
            <person name="Stott J.M."/>
            <person name="Schein J.E."/>
            <person name="Shin H."/>
            <person name="Smailus D."/>
            <person name="Siddiqui A.S."/>
            <person name="Marra M.A."/>
            <person name="Jones S.J.M."/>
            <person name="Holt R."/>
            <person name="Brinkman F.S.L."/>
            <person name="Miyauchi K."/>
            <person name="Fukuda M."/>
            <person name="Davies J.E."/>
            <person name="Mohn W.W."/>
            <person name="Eltis L.D."/>
        </authorList>
    </citation>
    <scope>NUCLEOTIDE SEQUENCE [LARGE SCALE GENOMIC DNA]</scope>
    <source>
        <strain evidence="5">RHA1</strain>
    </source>
</reference>
<dbReference type="KEGG" id="rha:RHA1_ro08962"/>
<gene>
    <name evidence="4" type="ordered locus">RHA1_ro08962</name>
</gene>
<evidence type="ECO:0000313" key="5">
    <source>
        <dbReference type="Proteomes" id="UP000008710"/>
    </source>
</evidence>
<dbReference type="AlphaFoldDB" id="Q0RXI0"/>
<geneLocation type="plasmid" evidence="4 5">
    <name>pRHL1</name>
</geneLocation>
<dbReference type="GO" id="GO:0010181">
    <property type="term" value="F:FMN binding"/>
    <property type="evidence" value="ECO:0007669"/>
    <property type="project" value="InterPro"/>
</dbReference>
<dbReference type="Gene3D" id="2.30.110.10">
    <property type="entry name" value="Electron Transport, Fmn-binding Protein, Chain A"/>
    <property type="match status" value="1"/>
</dbReference>
<organism evidence="4 5">
    <name type="scientific">Rhodococcus jostii (strain RHA1)</name>
    <dbReference type="NCBI Taxonomy" id="101510"/>
    <lineage>
        <taxon>Bacteria</taxon>
        <taxon>Bacillati</taxon>
        <taxon>Actinomycetota</taxon>
        <taxon>Actinomycetes</taxon>
        <taxon>Mycobacteriales</taxon>
        <taxon>Nocardiaceae</taxon>
        <taxon>Rhodococcus</taxon>
    </lineage>
</organism>
<accession>Q0RXI0</accession>
<protein>
    <submittedName>
        <fullName evidence="4">Possible oxidoreductase</fullName>
    </submittedName>
</protein>
<keyword evidence="2" id="KW-0560">Oxidoreductase</keyword>
<dbReference type="HOGENOM" id="CLU_059021_1_0_11"/>
<dbReference type="Proteomes" id="UP000008710">
    <property type="component" value="Plasmid pRHL1"/>
</dbReference>
<dbReference type="InterPro" id="IPR002563">
    <property type="entry name" value="Flavin_Rdtase-like_dom"/>
</dbReference>
<dbReference type="OrthoDB" id="9792858at2"/>
<dbReference type="PANTHER" id="PTHR30466:SF11">
    <property type="entry name" value="FLAVIN-DEPENDENT MONOOXYGENASE, REDUCTASE SUBUNIT HSAB"/>
    <property type="match status" value="1"/>
</dbReference>
<sequence length="170" mass="17781">MSAQPGDTFREVLGHFATGITVITGTSPDGPLGFTCQSFSSLSLNPPLVLALPAKSSKSWPLIARHGRFCVNVLTEGQQAISAAFATSGGDKFAGVSWSESPGGLPIIDGACAWIECEIETSHPGGDHLIVVGRVRHLASTADGASPLLYHRGRYSGSRPAIAQRNAFHV</sequence>
<evidence type="ECO:0000256" key="1">
    <source>
        <dbReference type="ARBA" id="ARBA00008898"/>
    </source>
</evidence>
<dbReference type="EMBL" id="CP000432">
    <property type="protein sequence ID" value="ABH00006.1"/>
    <property type="molecule type" value="Genomic_DNA"/>
</dbReference>
<keyword evidence="4" id="KW-0614">Plasmid</keyword>
<dbReference type="SUPFAM" id="SSF50475">
    <property type="entry name" value="FMN-binding split barrel"/>
    <property type="match status" value="1"/>
</dbReference>
<comment type="similarity">
    <text evidence="1">Belongs to the non-flavoprotein flavin reductase family.</text>
</comment>
<proteinExistence type="inferred from homology"/>
<dbReference type="PANTHER" id="PTHR30466">
    <property type="entry name" value="FLAVIN REDUCTASE"/>
    <property type="match status" value="1"/>
</dbReference>
<dbReference type="GO" id="GO:0042602">
    <property type="term" value="F:riboflavin reductase (NADPH) activity"/>
    <property type="evidence" value="ECO:0007669"/>
    <property type="project" value="TreeGrafter"/>
</dbReference>
<evidence type="ECO:0000256" key="2">
    <source>
        <dbReference type="ARBA" id="ARBA00023002"/>
    </source>
</evidence>
<dbReference type="Pfam" id="PF01613">
    <property type="entry name" value="Flavin_Reduct"/>
    <property type="match status" value="1"/>
</dbReference>
<dbReference type="InterPro" id="IPR050268">
    <property type="entry name" value="NADH-dep_flavin_reductase"/>
</dbReference>
<dbReference type="SMART" id="SM00903">
    <property type="entry name" value="Flavin_Reduct"/>
    <property type="match status" value="1"/>
</dbReference>
<dbReference type="InterPro" id="IPR012349">
    <property type="entry name" value="Split_barrel_FMN-bd"/>
</dbReference>